<dbReference type="InterPro" id="IPR043128">
    <property type="entry name" value="Rev_trsase/Diguanyl_cyclase"/>
</dbReference>
<dbReference type="PANTHER" id="PTHR41694">
    <property type="entry name" value="ENDOGENOUS RETROVIRUS GROUP K MEMBER POL PROTEIN"/>
    <property type="match status" value="1"/>
</dbReference>
<evidence type="ECO:0000256" key="7">
    <source>
        <dbReference type="ARBA" id="ARBA00022801"/>
    </source>
</evidence>
<evidence type="ECO:0000256" key="8">
    <source>
        <dbReference type="ARBA" id="ARBA00022918"/>
    </source>
</evidence>
<feature type="non-terminal residue" evidence="10">
    <location>
        <position position="1"/>
    </location>
</feature>
<dbReference type="EMBL" id="WBMW01006310">
    <property type="protein sequence ID" value="NXC51067.1"/>
    <property type="molecule type" value="Genomic_DNA"/>
</dbReference>
<dbReference type="InterPro" id="IPR043502">
    <property type="entry name" value="DNA/RNA_pol_sf"/>
</dbReference>
<keyword evidence="4" id="KW-0548">Nucleotidyltransferase</keyword>
<evidence type="ECO:0000256" key="4">
    <source>
        <dbReference type="ARBA" id="ARBA00022695"/>
    </source>
</evidence>
<feature type="domain" description="Reverse transcriptase" evidence="9">
    <location>
        <begin position="1"/>
        <end position="98"/>
    </location>
</feature>
<sequence>LKIIDLKDCFFTIPLHPKDCERFMFSVLVINNAEPMTRYHWTVLPQGLMSSPTICQIVVATAINPTRKLFPSATILHYMDAIAGEKKEVVDAGLEHMP</sequence>
<dbReference type="Proteomes" id="UP000613066">
    <property type="component" value="Unassembled WGS sequence"/>
</dbReference>
<dbReference type="AlphaFoldDB" id="A0A851PGA6"/>
<keyword evidence="8" id="KW-0695">RNA-directed DNA polymerase</keyword>
<comment type="similarity">
    <text evidence="1">Belongs to the beta type-B retroviral polymerase family. HERV class-II K(HML-2) pol subfamily.</text>
</comment>
<keyword evidence="6" id="KW-0255">Endonuclease</keyword>
<dbReference type="PANTHER" id="PTHR41694:SF3">
    <property type="entry name" value="RNA-DIRECTED DNA POLYMERASE-RELATED"/>
    <property type="match status" value="1"/>
</dbReference>
<dbReference type="Pfam" id="PF00078">
    <property type="entry name" value="RVT_1"/>
    <property type="match status" value="1"/>
</dbReference>
<proteinExistence type="inferred from homology"/>
<keyword evidence="3" id="KW-0808">Transferase</keyword>
<evidence type="ECO:0000313" key="11">
    <source>
        <dbReference type="Proteomes" id="UP000613066"/>
    </source>
</evidence>
<comment type="caution">
    <text evidence="10">The sequence shown here is derived from an EMBL/GenBank/DDBJ whole genome shotgun (WGS) entry which is preliminary data.</text>
</comment>
<accession>A0A851PGA6</accession>
<dbReference type="PROSITE" id="PS50878">
    <property type="entry name" value="RT_POL"/>
    <property type="match status" value="1"/>
</dbReference>
<dbReference type="GO" id="GO:0003964">
    <property type="term" value="F:RNA-directed DNA polymerase activity"/>
    <property type="evidence" value="ECO:0007669"/>
    <property type="project" value="UniProtKB-KW"/>
</dbReference>
<keyword evidence="11" id="KW-1185">Reference proteome</keyword>
<evidence type="ECO:0000256" key="5">
    <source>
        <dbReference type="ARBA" id="ARBA00022722"/>
    </source>
</evidence>
<dbReference type="OrthoDB" id="6773263at2759"/>
<protein>
    <recommendedName>
        <fullName evidence="2">ribonuclease H</fullName>
        <ecNumber evidence="2">3.1.26.4</ecNumber>
    </recommendedName>
</protein>
<dbReference type="GO" id="GO:0004523">
    <property type="term" value="F:RNA-DNA hybrid ribonuclease activity"/>
    <property type="evidence" value="ECO:0007669"/>
    <property type="project" value="UniProtKB-EC"/>
</dbReference>
<keyword evidence="5" id="KW-0540">Nuclease</keyword>
<evidence type="ECO:0000259" key="9">
    <source>
        <dbReference type="PROSITE" id="PS50878"/>
    </source>
</evidence>
<dbReference type="EC" id="3.1.26.4" evidence="2"/>
<dbReference type="SUPFAM" id="SSF56672">
    <property type="entry name" value="DNA/RNA polymerases"/>
    <property type="match status" value="1"/>
</dbReference>
<evidence type="ECO:0000256" key="2">
    <source>
        <dbReference type="ARBA" id="ARBA00012180"/>
    </source>
</evidence>
<evidence type="ECO:0000256" key="1">
    <source>
        <dbReference type="ARBA" id="ARBA00010879"/>
    </source>
</evidence>
<gene>
    <name evidence="10" type="primary">Ervk8_4</name>
    <name evidence="10" type="ORF">PENPIL_R15707</name>
</gene>
<evidence type="ECO:0000313" key="10">
    <source>
        <dbReference type="EMBL" id="NXC51067.1"/>
    </source>
</evidence>
<dbReference type="GO" id="GO:0035613">
    <property type="term" value="F:RNA stem-loop binding"/>
    <property type="evidence" value="ECO:0007669"/>
    <property type="project" value="TreeGrafter"/>
</dbReference>
<evidence type="ECO:0000256" key="3">
    <source>
        <dbReference type="ARBA" id="ARBA00022679"/>
    </source>
</evidence>
<dbReference type="Gene3D" id="3.30.70.270">
    <property type="match status" value="2"/>
</dbReference>
<keyword evidence="7" id="KW-0378">Hydrolase</keyword>
<dbReference type="InterPro" id="IPR000477">
    <property type="entry name" value="RT_dom"/>
</dbReference>
<name>A0A851PGA6_9GALL</name>
<feature type="non-terminal residue" evidence="10">
    <location>
        <position position="98"/>
    </location>
</feature>
<evidence type="ECO:0000256" key="6">
    <source>
        <dbReference type="ARBA" id="ARBA00022759"/>
    </source>
</evidence>
<organism evidence="10 11">
    <name type="scientific">Penelope pileata</name>
    <dbReference type="NCBI Taxonomy" id="1118817"/>
    <lineage>
        <taxon>Eukaryota</taxon>
        <taxon>Metazoa</taxon>
        <taxon>Chordata</taxon>
        <taxon>Craniata</taxon>
        <taxon>Vertebrata</taxon>
        <taxon>Euteleostomi</taxon>
        <taxon>Archelosauria</taxon>
        <taxon>Archosauria</taxon>
        <taxon>Dinosauria</taxon>
        <taxon>Saurischia</taxon>
        <taxon>Theropoda</taxon>
        <taxon>Coelurosauria</taxon>
        <taxon>Aves</taxon>
        <taxon>Neognathae</taxon>
        <taxon>Galloanserae</taxon>
        <taxon>Galliformes</taxon>
        <taxon>Cracidae</taxon>
        <taxon>Penelope</taxon>
    </lineage>
</organism>
<reference evidence="10" key="1">
    <citation type="submission" date="2019-09" db="EMBL/GenBank/DDBJ databases">
        <title>Bird 10,000 Genomes (B10K) Project - Family phase.</title>
        <authorList>
            <person name="Zhang G."/>
        </authorList>
    </citation>
    <scope>NUCLEOTIDE SEQUENCE</scope>
    <source>
        <strain evidence="10">B10K-DU-001-08</strain>
        <tissue evidence="10">Muscle</tissue>
    </source>
</reference>